<sequence length="205" mass="23261">MNTNELKQAITEDLKRLKHLDIDIIPAKTYYTGLLKLAFNAFWKLGLVLFLSLLYVYLTYTEPHALMNEVYWGTSKTQPSYGEHIQKALFLATGITLIATLLLTPTLNSYYLIHYHLKDKLKTGDLLISKLHNFAWLFFGAFILFSILFASYAEPDAMFLFEIIALVLSAVVTYFVMGMEFNRVGLSLLLTGIGGLLSKNEKSTL</sequence>
<feature type="transmembrane region" description="Helical" evidence="1">
    <location>
        <begin position="134"/>
        <end position="153"/>
    </location>
</feature>
<dbReference type="OrthoDB" id="5651386at2"/>
<evidence type="ECO:0000313" key="2">
    <source>
        <dbReference type="EMBL" id="CDZ79414.1"/>
    </source>
</evidence>
<organism evidence="2 3">
    <name type="scientific">Legionella massiliensis</name>
    <dbReference type="NCBI Taxonomy" id="1034943"/>
    <lineage>
        <taxon>Bacteria</taxon>
        <taxon>Pseudomonadati</taxon>
        <taxon>Pseudomonadota</taxon>
        <taxon>Gammaproteobacteria</taxon>
        <taxon>Legionellales</taxon>
        <taxon>Legionellaceae</taxon>
        <taxon>Legionella</taxon>
    </lineage>
</organism>
<feature type="transmembrane region" description="Helical" evidence="1">
    <location>
        <begin position="159"/>
        <end position="177"/>
    </location>
</feature>
<gene>
    <name evidence="2" type="ORF">BN59_03732</name>
</gene>
<feature type="transmembrane region" description="Helical" evidence="1">
    <location>
        <begin position="37"/>
        <end position="58"/>
    </location>
</feature>
<keyword evidence="1" id="KW-0472">Membrane</keyword>
<proteinExistence type="predicted"/>
<dbReference type="STRING" id="1034943.BN59_03732"/>
<feature type="transmembrane region" description="Helical" evidence="1">
    <location>
        <begin position="88"/>
        <end position="113"/>
    </location>
</feature>
<dbReference type="EMBL" id="CCSB01000005">
    <property type="protein sequence ID" value="CDZ79414.1"/>
    <property type="molecule type" value="Genomic_DNA"/>
</dbReference>
<dbReference type="Proteomes" id="UP000044071">
    <property type="component" value="Unassembled WGS sequence"/>
</dbReference>
<reference evidence="2 3" key="1">
    <citation type="submission" date="2014-06" db="EMBL/GenBank/DDBJ databases">
        <authorList>
            <person name="Urmite Genomes Urmite Genomes"/>
        </authorList>
    </citation>
    <scope>NUCLEOTIDE SEQUENCE [LARGE SCALE GENOMIC DNA]</scope>
</reference>
<evidence type="ECO:0000313" key="3">
    <source>
        <dbReference type="Proteomes" id="UP000044071"/>
    </source>
</evidence>
<keyword evidence="1" id="KW-0812">Transmembrane</keyword>
<evidence type="ECO:0000256" key="1">
    <source>
        <dbReference type="SAM" id="Phobius"/>
    </source>
</evidence>
<accession>A0A078L5T7</accession>
<keyword evidence="3" id="KW-1185">Reference proteome</keyword>
<name>A0A078L5T7_9GAMM</name>
<dbReference type="AlphaFoldDB" id="A0A078L5T7"/>
<dbReference type="eggNOG" id="ENOG50306KT">
    <property type="taxonomic scope" value="Bacteria"/>
</dbReference>
<keyword evidence="1" id="KW-1133">Transmembrane helix</keyword>
<dbReference type="RefSeq" id="WP_044012684.1">
    <property type="nucleotide sequence ID" value="NZ_CCVW01000005.1"/>
</dbReference>
<protein>
    <submittedName>
        <fullName evidence="2">Uncharacterized protein</fullName>
    </submittedName>
</protein>